<gene>
    <name evidence="2" type="ORF">AWH69_00695</name>
</gene>
<protein>
    <recommendedName>
        <fullName evidence="1">Amidohydrolase-related domain-containing protein</fullName>
    </recommendedName>
</protein>
<comment type="caution">
    <text evidence="2">The sequence shown here is derived from an EMBL/GenBank/DDBJ whole genome shotgun (WGS) entry which is preliminary data.</text>
</comment>
<dbReference type="PANTHER" id="PTHR35563:SF2">
    <property type="entry name" value="BARREL METAL-DEPENDENT HYDROLASE, PUTATIVE (AFU_ORTHOLOGUE AFUA_1G16240)-RELATED"/>
    <property type="match status" value="1"/>
</dbReference>
<accession>A0A176QF95</accession>
<reference evidence="2 3" key="1">
    <citation type="submission" date="2016-01" db="EMBL/GenBank/DDBJ databases">
        <title>Janibacter melonis strain CD11_4 genome sequencing and assembly.</title>
        <authorList>
            <person name="Nair G.R."/>
            <person name="Kaur G."/>
            <person name="Chander A.M."/>
            <person name="Mayilraj S."/>
        </authorList>
    </citation>
    <scope>NUCLEOTIDE SEQUENCE [LARGE SCALE GENOMIC DNA]</scope>
    <source>
        <strain evidence="2 3">CD11-4</strain>
    </source>
</reference>
<dbReference type="Proteomes" id="UP000076976">
    <property type="component" value="Unassembled WGS sequence"/>
</dbReference>
<dbReference type="AlphaFoldDB" id="A0A176QF95"/>
<dbReference type="RefSeq" id="WP_068270017.1">
    <property type="nucleotide sequence ID" value="NZ_LQZG01000001.1"/>
</dbReference>
<name>A0A176QF95_9MICO</name>
<proteinExistence type="predicted"/>
<dbReference type="EMBL" id="LQZG01000001">
    <property type="protein sequence ID" value="OAB88370.1"/>
    <property type="molecule type" value="Genomic_DNA"/>
</dbReference>
<keyword evidence="3" id="KW-1185">Reference proteome</keyword>
<organism evidence="2 3">
    <name type="scientific">Janibacter melonis</name>
    <dbReference type="NCBI Taxonomy" id="262209"/>
    <lineage>
        <taxon>Bacteria</taxon>
        <taxon>Bacillati</taxon>
        <taxon>Actinomycetota</taxon>
        <taxon>Actinomycetes</taxon>
        <taxon>Micrococcales</taxon>
        <taxon>Intrasporangiaceae</taxon>
        <taxon>Janibacter</taxon>
    </lineage>
</organism>
<dbReference type="STRING" id="262209.AWH69_00695"/>
<dbReference type="PANTHER" id="PTHR35563">
    <property type="entry name" value="BARREL METAL-DEPENDENT HYDROLASE, PUTATIVE (AFU_ORTHOLOGUE AFUA_1G16240)-RELATED"/>
    <property type="match status" value="1"/>
</dbReference>
<dbReference type="Pfam" id="PF04909">
    <property type="entry name" value="Amidohydro_2"/>
    <property type="match status" value="1"/>
</dbReference>
<dbReference type="InterPro" id="IPR032466">
    <property type="entry name" value="Metal_Hydrolase"/>
</dbReference>
<dbReference type="InterPro" id="IPR052358">
    <property type="entry name" value="Aro_Compnd_Degr_Hydrolases"/>
</dbReference>
<dbReference type="SUPFAM" id="SSF51556">
    <property type="entry name" value="Metallo-dependent hydrolases"/>
    <property type="match status" value="1"/>
</dbReference>
<sequence length="254" mass="27705">MLYDAHVHVFGPGLALRPGRRYEPRRAVLPEELVEVLDAAGMVGALLVQPSFLADHEDVLGAAAAHPDRFRAVASPSSLAELWQGWERWRGEGVVGVRLNLVGSDVPDLASREWGAVADALAEAGMHLELHAQGGQWRDLAPAAAALPCAVVVDHLGRTREIDDVLGLAVHDHVWVKVSAPYRWPDQGQAEALVAALEERTGGERLLWGSDWPFTQHEDEITHDAMTAAVRTRFPEVARRADANLARLLGDRGF</sequence>
<feature type="domain" description="Amidohydrolase-related" evidence="1">
    <location>
        <begin position="3"/>
        <end position="230"/>
    </location>
</feature>
<dbReference type="GO" id="GO:0016787">
    <property type="term" value="F:hydrolase activity"/>
    <property type="evidence" value="ECO:0007669"/>
    <property type="project" value="InterPro"/>
</dbReference>
<evidence type="ECO:0000313" key="3">
    <source>
        <dbReference type="Proteomes" id="UP000076976"/>
    </source>
</evidence>
<dbReference type="Gene3D" id="3.20.20.140">
    <property type="entry name" value="Metal-dependent hydrolases"/>
    <property type="match status" value="1"/>
</dbReference>
<evidence type="ECO:0000313" key="2">
    <source>
        <dbReference type="EMBL" id="OAB88370.1"/>
    </source>
</evidence>
<evidence type="ECO:0000259" key="1">
    <source>
        <dbReference type="Pfam" id="PF04909"/>
    </source>
</evidence>
<dbReference type="InterPro" id="IPR006680">
    <property type="entry name" value="Amidohydro-rel"/>
</dbReference>